<dbReference type="AlphaFoldDB" id="A0A5E4MPK9"/>
<reference evidence="1 2" key="1">
    <citation type="submission" date="2019-08" db="EMBL/GenBank/DDBJ databases">
        <authorList>
            <person name="Alioto T."/>
            <person name="Alioto T."/>
            <person name="Gomez Garrido J."/>
        </authorList>
    </citation>
    <scope>NUCLEOTIDE SEQUENCE [LARGE SCALE GENOMIC DNA]</scope>
</reference>
<dbReference type="Proteomes" id="UP000325440">
    <property type="component" value="Unassembled WGS sequence"/>
</dbReference>
<evidence type="ECO:0000313" key="1">
    <source>
        <dbReference type="EMBL" id="VVC32800.1"/>
    </source>
</evidence>
<keyword evidence="2" id="KW-1185">Reference proteome</keyword>
<evidence type="ECO:0000313" key="2">
    <source>
        <dbReference type="Proteomes" id="UP000325440"/>
    </source>
</evidence>
<protein>
    <submittedName>
        <fullName evidence="1">Uncharacterized protein</fullName>
    </submittedName>
</protein>
<proteinExistence type="predicted"/>
<organism evidence="1 2">
    <name type="scientific">Cinara cedri</name>
    <dbReference type="NCBI Taxonomy" id="506608"/>
    <lineage>
        <taxon>Eukaryota</taxon>
        <taxon>Metazoa</taxon>
        <taxon>Ecdysozoa</taxon>
        <taxon>Arthropoda</taxon>
        <taxon>Hexapoda</taxon>
        <taxon>Insecta</taxon>
        <taxon>Pterygota</taxon>
        <taxon>Neoptera</taxon>
        <taxon>Paraneoptera</taxon>
        <taxon>Hemiptera</taxon>
        <taxon>Sternorrhyncha</taxon>
        <taxon>Aphidomorpha</taxon>
        <taxon>Aphidoidea</taxon>
        <taxon>Aphididae</taxon>
        <taxon>Lachninae</taxon>
        <taxon>Cinara</taxon>
    </lineage>
</organism>
<dbReference type="EMBL" id="CABPRJ010000959">
    <property type="protein sequence ID" value="VVC32800.1"/>
    <property type="molecule type" value="Genomic_DNA"/>
</dbReference>
<name>A0A5E4MPK9_9HEMI</name>
<gene>
    <name evidence="1" type="ORF">CINCED_3A025917</name>
</gene>
<accession>A0A5E4MPK9</accession>
<sequence length="92" mass="10802">MEGENCKIPIFNGENLVLETSNSQMEILNEEQNLPWTLRIEEDASHVADKLRNLRKKNKSILIKRIANSRLKYLKCKDTLLKIWEALTETFE</sequence>